<accession>A0A0B5FFN2</accession>
<keyword evidence="3" id="KW-0238">DNA-binding</keyword>
<dbReference type="InterPro" id="IPR010998">
    <property type="entry name" value="Integrase_recombinase_N"/>
</dbReference>
<dbReference type="SUPFAM" id="SSF56349">
    <property type="entry name" value="DNA breaking-rejoining enzymes"/>
    <property type="match status" value="1"/>
</dbReference>
<dbReference type="Gene3D" id="1.10.443.10">
    <property type="entry name" value="Intergrase catalytic core"/>
    <property type="match status" value="1"/>
</dbReference>
<dbReference type="GO" id="GO:0015074">
    <property type="term" value="P:DNA integration"/>
    <property type="evidence" value="ECO:0007669"/>
    <property type="project" value="UniProtKB-KW"/>
</dbReference>
<feature type="domain" description="Tyr recombinase" evidence="5">
    <location>
        <begin position="225"/>
        <end position="405"/>
    </location>
</feature>
<keyword evidence="7" id="KW-1185">Reference proteome</keyword>
<dbReference type="Pfam" id="PF14659">
    <property type="entry name" value="Phage_int_SAM_3"/>
    <property type="match status" value="1"/>
</dbReference>
<dbReference type="RefSeq" id="WP_040199587.1">
    <property type="nucleotide sequence ID" value="NZ_CP010311.1"/>
</dbReference>
<dbReference type="HOGENOM" id="CLU_027562_17_7_7"/>
<dbReference type="InterPro" id="IPR050090">
    <property type="entry name" value="Tyrosine_recombinase_XerCD"/>
</dbReference>
<evidence type="ECO:0000256" key="3">
    <source>
        <dbReference type="ARBA" id="ARBA00023125"/>
    </source>
</evidence>
<evidence type="ECO:0000256" key="2">
    <source>
        <dbReference type="ARBA" id="ARBA00022908"/>
    </source>
</evidence>
<keyword evidence="2" id="KW-0229">DNA integration</keyword>
<dbReference type="PROSITE" id="PS51898">
    <property type="entry name" value="TYR_RECOMBINASE"/>
    <property type="match status" value="1"/>
</dbReference>
<dbReference type="OrthoDB" id="5429327at2"/>
<evidence type="ECO:0000256" key="4">
    <source>
        <dbReference type="ARBA" id="ARBA00023172"/>
    </source>
</evidence>
<comment type="similarity">
    <text evidence="1">Belongs to the 'phage' integrase family.</text>
</comment>
<sequence length="420" mass="48039">MAKDNLKPTGRKGVFFIEHPTRRNGVRKDRQLVLRYTIDGKTRKEVFGWETEGKTAVDAERKILELRANAKSGEGVTSLAEEKALREAKEKARQAAAKREAQRNTTLADYFNGDYLEAARTNKKPRTVGSEKALFEKWINPVMGHKPIREILPLDFQRLQKTVLKGDKRKDAKTGKDGFVARSPRTVHYCVSIVTQIWNMAFDNGVVDIQPPRRKKLNLPMIDNERTRAFTPEQAEKFFTEMKQRSVQWHDISMLSLLAGLRASEIFRLEIKDLDEERGMIFLKTPKKQKSQRLVLGEAALSLLARLKENHPTGKGLFFTNSKGHQIAEVSDTVQRVIDHLGFNAGITDRRDRLTFHSWRHTYATWMLDSGVDIYTVNQLLRHSSLKMTERYVHPQEQKLRLAAGGIESSFKNNGSEKAG</sequence>
<evidence type="ECO:0000259" key="5">
    <source>
        <dbReference type="PROSITE" id="PS51898"/>
    </source>
</evidence>
<protein>
    <recommendedName>
        <fullName evidence="5">Tyr recombinase domain-containing protein</fullName>
    </recommendedName>
</protein>
<name>A0A0B5FFN2_9BACT</name>
<dbReference type="PANTHER" id="PTHR30349:SF41">
    <property type="entry name" value="INTEGRASE_RECOMBINASE PROTEIN MJ0367-RELATED"/>
    <property type="match status" value="1"/>
</dbReference>
<evidence type="ECO:0000313" key="6">
    <source>
        <dbReference type="EMBL" id="AJF06103.1"/>
    </source>
</evidence>
<evidence type="ECO:0000256" key="1">
    <source>
        <dbReference type="ARBA" id="ARBA00008857"/>
    </source>
</evidence>
<dbReference type="InterPro" id="IPR002104">
    <property type="entry name" value="Integrase_catalytic"/>
</dbReference>
<dbReference type="GO" id="GO:0006310">
    <property type="term" value="P:DNA recombination"/>
    <property type="evidence" value="ECO:0007669"/>
    <property type="project" value="UniProtKB-KW"/>
</dbReference>
<organism evidence="6 7">
    <name type="scientific">Geoalkalibacter subterraneus</name>
    <dbReference type="NCBI Taxonomy" id="483547"/>
    <lineage>
        <taxon>Bacteria</taxon>
        <taxon>Pseudomonadati</taxon>
        <taxon>Thermodesulfobacteriota</taxon>
        <taxon>Desulfuromonadia</taxon>
        <taxon>Desulfuromonadales</taxon>
        <taxon>Geoalkalibacteraceae</taxon>
        <taxon>Geoalkalibacter</taxon>
    </lineage>
</organism>
<dbReference type="EMBL" id="CP010311">
    <property type="protein sequence ID" value="AJF06103.1"/>
    <property type="molecule type" value="Genomic_DNA"/>
</dbReference>
<dbReference type="KEGG" id="gsb:GSUB_05330"/>
<keyword evidence="4" id="KW-0233">DNA recombination</keyword>
<dbReference type="InterPro" id="IPR004107">
    <property type="entry name" value="Integrase_SAM-like_N"/>
</dbReference>
<evidence type="ECO:0000313" key="7">
    <source>
        <dbReference type="Proteomes" id="UP000035036"/>
    </source>
</evidence>
<gene>
    <name evidence="6" type="ORF">GSUB_05330</name>
</gene>
<dbReference type="Proteomes" id="UP000035036">
    <property type="component" value="Chromosome"/>
</dbReference>
<dbReference type="PANTHER" id="PTHR30349">
    <property type="entry name" value="PHAGE INTEGRASE-RELATED"/>
    <property type="match status" value="1"/>
</dbReference>
<dbReference type="AlphaFoldDB" id="A0A0B5FFN2"/>
<dbReference type="CDD" id="cd00796">
    <property type="entry name" value="INT_Rci_Hp1_C"/>
    <property type="match status" value="1"/>
</dbReference>
<dbReference type="GO" id="GO:0003677">
    <property type="term" value="F:DNA binding"/>
    <property type="evidence" value="ECO:0007669"/>
    <property type="project" value="UniProtKB-KW"/>
</dbReference>
<dbReference type="STRING" id="483547.GSUB_05330"/>
<proteinExistence type="inferred from homology"/>
<reference evidence="6 7" key="1">
    <citation type="journal article" date="2015" name="Genome Announc.">
        <title>Genomes of Geoalkalibacter ferrihydriticus Z-0531T and Geoalkalibacter subterraneus Red1T, Two Haloalkaliphilic Metal-Reducing Deltaproteobacteria.</title>
        <authorList>
            <person name="Badalamenti J.P."/>
            <person name="Krajmalnik-Brown R."/>
            <person name="Torres C.I."/>
            <person name="Bond D.R."/>
        </authorList>
    </citation>
    <scope>NUCLEOTIDE SEQUENCE [LARGE SCALE GENOMIC DNA]</scope>
    <source>
        <strain evidence="6 7">Red1</strain>
    </source>
</reference>
<dbReference type="InterPro" id="IPR011010">
    <property type="entry name" value="DNA_brk_join_enz"/>
</dbReference>
<dbReference type="Gene3D" id="1.10.150.130">
    <property type="match status" value="1"/>
</dbReference>
<dbReference type="InterPro" id="IPR013762">
    <property type="entry name" value="Integrase-like_cat_sf"/>
</dbReference>
<dbReference type="Pfam" id="PF00589">
    <property type="entry name" value="Phage_integrase"/>
    <property type="match status" value="1"/>
</dbReference>